<dbReference type="SUPFAM" id="SSF48208">
    <property type="entry name" value="Six-hairpin glycosidases"/>
    <property type="match status" value="1"/>
</dbReference>
<evidence type="ECO:0000313" key="4">
    <source>
        <dbReference type="Proteomes" id="UP000480151"/>
    </source>
</evidence>
<reference evidence="3 4" key="1">
    <citation type="submission" date="2020-02" db="EMBL/GenBank/DDBJ databases">
        <authorList>
            <person name="Gao J."/>
            <person name="Sun J."/>
        </authorList>
    </citation>
    <scope>NUCLEOTIDE SEQUENCE [LARGE SCALE GENOMIC DNA]</scope>
    <source>
        <strain evidence="3 4">7124</strain>
    </source>
</reference>
<protein>
    <submittedName>
        <fullName evidence="3">AGE family epimerase/isomerase</fullName>
    </submittedName>
</protein>
<organism evidence="3 4">
    <name type="scientific">Paenibacillus apii</name>
    <dbReference type="NCBI Taxonomy" id="1850370"/>
    <lineage>
        <taxon>Bacteria</taxon>
        <taxon>Bacillati</taxon>
        <taxon>Bacillota</taxon>
        <taxon>Bacilli</taxon>
        <taxon>Bacillales</taxon>
        <taxon>Paenibacillaceae</taxon>
        <taxon>Paenibacillus</taxon>
    </lineage>
</organism>
<dbReference type="PANTHER" id="PTHR15108">
    <property type="entry name" value="N-ACYLGLUCOSAMINE-2-EPIMERASE"/>
    <property type="match status" value="1"/>
</dbReference>
<keyword evidence="4" id="KW-1185">Reference proteome</keyword>
<dbReference type="AlphaFoldDB" id="A0A6M1PG13"/>
<dbReference type="Pfam" id="PF07221">
    <property type="entry name" value="GlcNAc_2-epim"/>
    <property type="match status" value="1"/>
</dbReference>
<dbReference type="InterPro" id="IPR012341">
    <property type="entry name" value="6hp_glycosidase-like_sf"/>
</dbReference>
<proteinExistence type="inferred from homology"/>
<evidence type="ECO:0000256" key="2">
    <source>
        <dbReference type="ARBA" id="ARBA00023235"/>
    </source>
</evidence>
<keyword evidence="2 3" id="KW-0413">Isomerase</keyword>
<sequence length="407" mass="46743">MNDSPFTCPDFADPSFLKRHILDSVRFYAPRCIDHVNGGYINCFLDDGTVCDYETKHLVGMTRFIYTFSAALLVGGPEEYRGAVEHGLRFLREYQWDHEHGGYFWILKGRNPVDKRKLAYGHAFALLAASTALKAGIPTAGAMIGEVYDVLEKHFWNEQDGLYADEASRDWSDVSPYRGQNANMHLTEAMMAAYEATGEKLYLDRANTLAHSVMFKLLPQSGQLIWEHFTADWVIDWNYNKGNIKNEFRPYGYIFGHSIEWAKLLLLLKRLCPQAWLVPQAERLFREAVDKGLDRRYGGIFYSMSPEDGRIIDSDKRYWVMAETIGAAALLAEGTGQPEYRKFYEDIFGYCWTHFVDHTYGAWYQLLDESNRKYNSIKSPPPKTDYHPITNCITAISVWETAAGKPF</sequence>
<dbReference type="InterPro" id="IPR010819">
    <property type="entry name" value="AGE/CE"/>
</dbReference>
<dbReference type="Gene3D" id="1.50.10.10">
    <property type="match status" value="1"/>
</dbReference>
<dbReference type="GO" id="GO:0016853">
    <property type="term" value="F:isomerase activity"/>
    <property type="evidence" value="ECO:0007669"/>
    <property type="project" value="UniProtKB-KW"/>
</dbReference>
<accession>A0A6M1PG13</accession>
<name>A0A6M1PG13_9BACL</name>
<dbReference type="InterPro" id="IPR008928">
    <property type="entry name" value="6-hairpin_glycosidase_sf"/>
</dbReference>
<dbReference type="RefSeq" id="WP_165096511.1">
    <property type="nucleotide sequence ID" value="NZ_JAAKGU010000002.1"/>
</dbReference>
<evidence type="ECO:0000256" key="1">
    <source>
        <dbReference type="ARBA" id="ARBA00008558"/>
    </source>
</evidence>
<gene>
    <name evidence="3" type="ORF">G5B47_08055</name>
</gene>
<dbReference type="EMBL" id="JAAKGU010000002">
    <property type="protein sequence ID" value="NGM82367.1"/>
    <property type="molecule type" value="Genomic_DNA"/>
</dbReference>
<dbReference type="Proteomes" id="UP000480151">
    <property type="component" value="Unassembled WGS sequence"/>
</dbReference>
<comment type="caution">
    <text evidence="3">The sequence shown here is derived from an EMBL/GenBank/DDBJ whole genome shotgun (WGS) entry which is preliminary data.</text>
</comment>
<evidence type="ECO:0000313" key="3">
    <source>
        <dbReference type="EMBL" id="NGM82367.1"/>
    </source>
</evidence>
<dbReference type="GO" id="GO:0005975">
    <property type="term" value="P:carbohydrate metabolic process"/>
    <property type="evidence" value="ECO:0007669"/>
    <property type="project" value="InterPro"/>
</dbReference>
<comment type="similarity">
    <text evidence="1">Belongs to the N-acylglucosamine 2-epimerase family.</text>
</comment>